<organism evidence="1 2">
    <name type="scientific">Mycobacterium deserti</name>
    <dbReference type="NCBI Taxonomy" id="2978347"/>
    <lineage>
        <taxon>Bacteria</taxon>
        <taxon>Bacillati</taxon>
        <taxon>Actinomycetota</taxon>
        <taxon>Actinomycetes</taxon>
        <taxon>Mycobacteriales</taxon>
        <taxon>Mycobacteriaceae</taxon>
        <taxon>Mycobacterium</taxon>
    </lineage>
</organism>
<name>A0ABT2MFE8_9MYCO</name>
<sequence length="124" mass="13535">MQLFTCLLCDWTGAPEPVLVPRGGAGGIEFRPLQSGGIKPLLYALEIVMDGTKLVRIGNFETRDQAAGWGIYFHNAYLTKGHIWHCRVRSVRDYAAADVDADLSVGHHENFVLAPSGDVREGGP</sequence>
<protein>
    <submittedName>
        <fullName evidence="1">Uncharacterized protein</fullName>
    </submittedName>
</protein>
<proteinExistence type="predicted"/>
<dbReference type="Proteomes" id="UP001206639">
    <property type="component" value="Unassembled WGS sequence"/>
</dbReference>
<reference evidence="2" key="1">
    <citation type="submission" date="2023-07" db="EMBL/GenBank/DDBJ databases">
        <authorList>
            <person name="Deng Y."/>
            <person name="Zhang Y.-Q."/>
        </authorList>
    </citation>
    <scope>NUCLEOTIDE SEQUENCE [LARGE SCALE GENOMIC DNA]</scope>
    <source>
        <strain evidence="2">CPCC 205710</strain>
    </source>
</reference>
<comment type="caution">
    <text evidence="1">The sequence shown here is derived from an EMBL/GenBank/DDBJ whole genome shotgun (WGS) entry which is preliminary data.</text>
</comment>
<evidence type="ECO:0000313" key="1">
    <source>
        <dbReference type="EMBL" id="MCT7661010.1"/>
    </source>
</evidence>
<keyword evidence="2" id="KW-1185">Reference proteome</keyword>
<dbReference type="RefSeq" id="WP_260995061.1">
    <property type="nucleotide sequence ID" value="NZ_JAODWD010000005.1"/>
</dbReference>
<accession>A0ABT2MFE8</accession>
<evidence type="ECO:0000313" key="2">
    <source>
        <dbReference type="Proteomes" id="UP001206639"/>
    </source>
</evidence>
<dbReference type="EMBL" id="JAODWD010000005">
    <property type="protein sequence ID" value="MCT7661010.1"/>
    <property type="molecule type" value="Genomic_DNA"/>
</dbReference>
<gene>
    <name evidence="1" type="ORF">N4S67_21635</name>
</gene>